<dbReference type="Proteomes" id="UP000316852">
    <property type="component" value="Unassembled WGS sequence"/>
</dbReference>
<feature type="transmembrane region" description="Helical" evidence="8">
    <location>
        <begin position="421"/>
        <end position="445"/>
    </location>
</feature>
<keyword evidence="3" id="KW-0813">Transport</keyword>
<keyword evidence="7 8" id="KW-0472">Membrane</keyword>
<dbReference type="PANTHER" id="PTHR30252">
    <property type="entry name" value="INNER MEMBRANE PEPTIDE TRANSPORTER"/>
    <property type="match status" value="1"/>
</dbReference>
<comment type="subcellular location">
    <subcellularLocation>
        <location evidence="1">Cell membrane</location>
        <topology evidence="1">Multi-pass membrane protein</topology>
    </subcellularLocation>
</comment>
<feature type="transmembrane region" description="Helical" evidence="8">
    <location>
        <begin position="491"/>
        <end position="516"/>
    </location>
</feature>
<feature type="transmembrane region" description="Helical" evidence="8">
    <location>
        <begin position="256"/>
        <end position="274"/>
    </location>
</feature>
<gene>
    <name evidence="10" type="ORF">E6K76_10310</name>
</gene>
<evidence type="ECO:0000256" key="6">
    <source>
        <dbReference type="ARBA" id="ARBA00022989"/>
    </source>
</evidence>
<evidence type="ECO:0000256" key="8">
    <source>
        <dbReference type="SAM" id="Phobius"/>
    </source>
</evidence>
<evidence type="ECO:0000256" key="1">
    <source>
        <dbReference type="ARBA" id="ARBA00004651"/>
    </source>
</evidence>
<feature type="transmembrane region" description="Helical" evidence="8">
    <location>
        <begin position="192"/>
        <end position="209"/>
    </location>
</feature>
<protein>
    <submittedName>
        <fullName evidence="10">Carbon starvation protein A</fullName>
    </submittedName>
</protein>
<organism evidence="10 11">
    <name type="scientific">Eiseniibacteriota bacterium</name>
    <dbReference type="NCBI Taxonomy" id="2212470"/>
    <lineage>
        <taxon>Bacteria</taxon>
        <taxon>Candidatus Eiseniibacteriota</taxon>
    </lineage>
</organism>
<dbReference type="EMBL" id="VBOW01000063">
    <property type="protein sequence ID" value="TMQ57480.1"/>
    <property type="molecule type" value="Genomic_DNA"/>
</dbReference>
<feature type="transmembrane region" description="Helical" evidence="8">
    <location>
        <begin position="160"/>
        <end position="180"/>
    </location>
</feature>
<feature type="transmembrane region" description="Helical" evidence="8">
    <location>
        <begin position="294"/>
        <end position="319"/>
    </location>
</feature>
<evidence type="ECO:0000256" key="7">
    <source>
        <dbReference type="ARBA" id="ARBA00023136"/>
    </source>
</evidence>
<evidence type="ECO:0000256" key="2">
    <source>
        <dbReference type="ARBA" id="ARBA00007755"/>
    </source>
</evidence>
<feature type="transmembrane region" description="Helical" evidence="8">
    <location>
        <begin position="331"/>
        <end position="351"/>
    </location>
</feature>
<dbReference type="GO" id="GO:0009267">
    <property type="term" value="P:cellular response to starvation"/>
    <property type="evidence" value="ECO:0007669"/>
    <property type="project" value="InterPro"/>
</dbReference>
<dbReference type="GO" id="GO:0005886">
    <property type="term" value="C:plasma membrane"/>
    <property type="evidence" value="ECO:0007669"/>
    <property type="project" value="UniProtKB-SubCell"/>
</dbReference>
<evidence type="ECO:0000259" key="9">
    <source>
        <dbReference type="Pfam" id="PF02554"/>
    </source>
</evidence>
<sequence>MNSLVLPLAAIVAFSFAYRYYAAFIASKVARVDPSRPTPATTMADGRDYVKTNKYVLFGHHFAAISASGPLIGPVLAAQFGYLPGALWILFGAALGGAVHDFIILFASVRHGAAPLSEIARREIGPLAHRAATAAILFITVLLLAGLAIVVVNALANSPWGTFTVAMTIPAALLFGFYMYRIRPGRVVEGSLIGVGMILAAVIAGPWLLKSPFASWFTLPPRTLGLLLPLYGFIAATLPVWLLLCPRDYLSTHMKIGTIVLLVVGVAIVHPKLLMPAVTPFINGTGPVLPGMKVFPFCFIVIACGAISGFHSLIGSGTTPRMVPDEGSIKFIAYGAMLTEGVVAIMALVAATTLQPADYFLINGVPKVVHALGIQPAQLNELTRLVGEETLQGRTGGAVSLAVGMANILRQIPGMGHLMAYWYHFAIMFEAVFILTALDTGTRVARYLFQDVARNVWAPLGSTTNWISVSLVGAVVCLAWGYLAVTGSVETIWPLFGVSNQLLAVIALAVGTSFILRQRPAPYALVTLVPLAFLTVSTMTAGVLNTIRYLSPAYVADKGATIATVDGALSVILILLVGTVLIDSVRRWGFILAERRRGVVTIPMAVAASDGGVAPPAAEAAG</sequence>
<evidence type="ECO:0000256" key="5">
    <source>
        <dbReference type="ARBA" id="ARBA00022692"/>
    </source>
</evidence>
<comment type="caution">
    <text evidence="10">The sequence shown here is derived from an EMBL/GenBank/DDBJ whole genome shotgun (WGS) entry which is preliminary data.</text>
</comment>
<feature type="transmembrane region" description="Helical" evidence="8">
    <location>
        <begin position="224"/>
        <end position="244"/>
    </location>
</feature>
<reference evidence="10 11" key="1">
    <citation type="journal article" date="2019" name="Nat. Microbiol.">
        <title>Mediterranean grassland soil C-N compound turnover is dependent on rainfall and depth, and is mediated by genomically divergent microorganisms.</title>
        <authorList>
            <person name="Diamond S."/>
            <person name="Andeer P.F."/>
            <person name="Li Z."/>
            <person name="Crits-Christoph A."/>
            <person name="Burstein D."/>
            <person name="Anantharaman K."/>
            <person name="Lane K.R."/>
            <person name="Thomas B.C."/>
            <person name="Pan C."/>
            <person name="Northen T.R."/>
            <person name="Banfield J.F."/>
        </authorList>
    </citation>
    <scope>NUCLEOTIDE SEQUENCE [LARGE SCALE GENOMIC DNA]</scope>
    <source>
        <strain evidence="10">WS_6</strain>
    </source>
</reference>
<accession>A0A538T1H1</accession>
<dbReference type="InterPro" id="IPR003706">
    <property type="entry name" value="CstA_N"/>
</dbReference>
<dbReference type="AlphaFoldDB" id="A0A538T1H1"/>
<keyword evidence="5 8" id="KW-0812">Transmembrane</keyword>
<feature type="transmembrane region" description="Helical" evidence="8">
    <location>
        <begin position="523"/>
        <end position="547"/>
    </location>
</feature>
<evidence type="ECO:0000256" key="4">
    <source>
        <dbReference type="ARBA" id="ARBA00022475"/>
    </source>
</evidence>
<keyword evidence="4" id="KW-1003">Cell membrane</keyword>
<proteinExistence type="inferred from homology"/>
<feature type="transmembrane region" description="Helical" evidence="8">
    <location>
        <begin position="86"/>
        <end position="109"/>
    </location>
</feature>
<evidence type="ECO:0000256" key="3">
    <source>
        <dbReference type="ARBA" id="ARBA00022448"/>
    </source>
</evidence>
<dbReference type="InterPro" id="IPR051605">
    <property type="entry name" value="CstA"/>
</dbReference>
<dbReference type="Pfam" id="PF02554">
    <property type="entry name" value="CstA"/>
    <property type="match status" value="1"/>
</dbReference>
<feature type="domain" description="CstA N-terminal" evidence="9">
    <location>
        <begin position="2"/>
        <end position="541"/>
    </location>
</feature>
<evidence type="ECO:0000313" key="10">
    <source>
        <dbReference type="EMBL" id="TMQ57480.1"/>
    </source>
</evidence>
<feature type="transmembrane region" description="Helical" evidence="8">
    <location>
        <begin position="130"/>
        <end position="154"/>
    </location>
</feature>
<name>A0A538T1H1_UNCEI</name>
<comment type="similarity">
    <text evidence="2">Belongs to the peptide transporter carbon starvation (CstA) (TC 2.A.114) family.</text>
</comment>
<dbReference type="PANTHER" id="PTHR30252:SF3">
    <property type="entry name" value="PYRUVATE_PROTON SYMPORTER BTST"/>
    <property type="match status" value="1"/>
</dbReference>
<feature type="transmembrane region" description="Helical" evidence="8">
    <location>
        <begin position="559"/>
        <end position="582"/>
    </location>
</feature>
<keyword evidence="6 8" id="KW-1133">Transmembrane helix</keyword>
<evidence type="ECO:0000313" key="11">
    <source>
        <dbReference type="Proteomes" id="UP000316852"/>
    </source>
</evidence>
<feature type="transmembrane region" description="Helical" evidence="8">
    <location>
        <begin position="466"/>
        <end position="485"/>
    </location>
</feature>